<sequence>LLAKPDALRAIALLRDHPAWPVLFAGLQSAASGGTRRFEHDTRHRLAPLIARYGWSIGCNSYGAPDVLDHDQGASLSIGSYCSMNSFTVVLANHTSRTVTTYPFRTLANWWPTMREHPEIEDHVGADVAIGSDVWVGRGVVVLPGTTVGDGAILGANTVARGVIPPYAVVVGNPGRVIRRRFADAEIERLLAIRWWDWPDWQVDRFSPLLSRPDLSAFFEAVDALSTP</sequence>
<dbReference type="InterPro" id="IPR001451">
    <property type="entry name" value="Hexapep"/>
</dbReference>
<evidence type="ECO:0000313" key="3">
    <source>
        <dbReference type="Proteomes" id="UP000565205"/>
    </source>
</evidence>
<dbReference type="InterPro" id="IPR050179">
    <property type="entry name" value="Trans_hexapeptide_repeat"/>
</dbReference>
<dbReference type="GO" id="GO:0016740">
    <property type="term" value="F:transferase activity"/>
    <property type="evidence" value="ECO:0007669"/>
    <property type="project" value="UniProtKB-KW"/>
</dbReference>
<comment type="similarity">
    <text evidence="1">Belongs to the transferase hexapeptide repeat family.</text>
</comment>
<dbReference type="RefSeq" id="WP_176626732.1">
    <property type="nucleotide sequence ID" value="NZ_JABXXQ010000613.1"/>
</dbReference>
<dbReference type="AlphaFoldDB" id="A0A850NWU6"/>
<accession>A0A850NWU6</accession>
<dbReference type="InterPro" id="IPR011004">
    <property type="entry name" value="Trimer_LpxA-like_sf"/>
</dbReference>
<reference evidence="2 3" key="1">
    <citation type="submission" date="2020-06" db="EMBL/GenBank/DDBJ databases">
        <title>Description of novel acetic acid bacteria.</title>
        <authorList>
            <person name="Sombolestani A."/>
        </authorList>
    </citation>
    <scope>NUCLEOTIDE SEQUENCE [LARGE SCALE GENOMIC DNA]</scope>
    <source>
        <strain evidence="2 3">LMG 26838</strain>
    </source>
</reference>
<protein>
    <submittedName>
        <fullName evidence="2">CatB-related O-acetyltransferase</fullName>
    </submittedName>
</protein>
<dbReference type="SUPFAM" id="SSF51161">
    <property type="entry name" value="Trimeric LpxA-like enzymes"/>
    <property type="match status" value="1"/>
</dbReference>
<evidence type="ECO:0000256" key="1">
    <source>
        <dbReference type="ARBA" id="ARBA00007274"/>
    </source>
</evidence>
<dbReference type="CDD" id="cd03349">
    <property type="entry name" value="LbH_XAT"/>
    <property type="match status" value="1"/>
</dbReference>
<dbReference type="PANTHER" id="PTHR43300">
    <property type="entry name" value="ACETYLTRANSFERASE"/>
    <property type="match status" value="1"/>
</dbReference>
<name>A0A850NWU6_9PROT</name>
<keyword evidence="2" id="KW-0808">Transferase</keyword>
<dbReference type="Proteomes" id="UP000565205">
    <property type="component" value="Unassembled WGS sequence"/>
</dbReference>
<dbReference type="Gene3D" id="2.160.10.10">
    <property type="entry name" value="Hexapeptide repeat proteins"/>
    <property type="match status" value="1"/>
</dbReference>
<dbReference type="PANTHER" id="PTHR43300:SF11">
    <property type="entry name" value="ACETYLTRANSFERASE RV3034C-RELATED"/>
    <property type="match status" value="1"/>
</dbReference>
<feature type="non-terminal residue" evidence="2">
    <location>
        <position position="1"/>
    </location>
</feature>
<evidence type="ECO:0000313" key="2">
    <source>
        <dbReference type="EMBL" id="NVN32045.1"/>
    </source>
</evidence>
<organism evidence="2 3">
    <name type="scientific">Endobacter medicaginis</name>
    <dbReference type="NCBI Taxonomy" id="1181271"/>
    <lineage>
        <taxon>Bacteria</taxon>
        <taxon>Pseudomonadati</taxon>
        <taxon>Pseudomonadota</taxon>
        <taxon>Alphaproteobacteria</taxon>
        <taxon>Acetobacterales</taxon>
        <taxon>Acetobacteraceae</taxon>
        <taxon>Endobacter</taxon>
    </lineage>
</organism>
<dbReference type="EMBL" id="JABXXQ010000613">
    <property type="protein sequence ID" value="NVN32045.1"/>
    <property type="molecule type" value="Genomic_DNA"/>
</dbReference>
<dbReference type="Pfam" id="PF00132">
    <property type="entry name" value="Hexapep"/>
    <property type="match status" value="1"/>
</dbReference>
<gene>
    <name evidence="2" type="ORF">HUK83_17105</name>
</gene>
<proteinExistence type="inferred from homology"/>
<comment type="caution">
    <text evidence="2">The sequence shown here is derived from an EMBL/GenBank/DDBJ whole genome shotgun (WGS) entry which is preliminary data.</text>
</comment>